<protein>
    <submittedName>
        <fullName evidence="2">Uncharacterized protein</fullName>
    </submittedName>
</protein>
<feature type="transmembrane region" description="Helical" evidence="1">
    <location>
        <begin position="267"/>
        <end position="286"/>
    </location>
</feature>
<evidence type="ECO:0000256" key="1">
    <source>
        <dbReference type="SAM" id="Phobius"/>
    </source>
</evidence>
<feature type="transmembrane region" description="Helical" evidence="1">
    <location>
        <begin position="238"/>
        <end position="255"/>
    </location>
</feature>
<keyword evidence="3" id="KW-1185">Reference proteome</keyword>
<dbReference type="RefSeq" id="WP_247379723.1">
    <property type="nucleotide sequence ID" value="NZ_JALLGV010000007.1"/>
</dbReference>
<name>A0ABD6C7Y7_9EURY</name>
<dbReference type="AlphaFoldDB" id="A0ABD6C7Y7"/>
<proteinExistence type="predicted"/>
<keyword evidence="1" id="KW-1133">Transmembrane helix</keyword>
<dbReference type="EMBL" id="JBHUDJ010000002">
    <property type="protein sequence ID" value="MFD1586438.1"/>
    <property type="molecule type" value="Genomic_DNA"/>
</dbReference>
<reference evidence="2 3" key="1">
    <citation type="journal article" date="2019" name="Int. J. Syst. Evol. Microbiol.">
        <title>The Global Catalogue of Microorganisms (GCM) 10K type strain sequencing project: providing services to taxonomists for standard genome sequencing and annotation.</title>
        <authorList>
            <consortium name="The Broad Institute Genomics Platform"/>
            <consortium name="The Broad Institute Genome Sequencing Center for Infectious Disease"/>
            <person name="Wu L."/>
            <person name="Ma J."/>
        </authorList>
    </citation>
    <scope>NUCLEOTIDE SEQUENCE [LARGE SCALE GENOMIC DNA]</scope>
    <source>
        <strain evidence="2 3">CGMCC 1.12125</strain>
    </source>
</reference>
<dbReference type="Proteomes" id="UP001597119">
    <property type="component" value="Unassembled WGS sequence"/>
</dbReference>
<organism evidence="2 3">
    <name type="scientific">Halorientalis brevis</name>
    <dbReference type="NCBI Taxonomy" id="1126241"/>
    <lineage>
        <taxon>Archaea</taxon>
        <taxon>Methanobacteriati</taxon>
        <taxon>Methanobacteriota</taxon>
        <taxon>Stenosarchaea group</taxon>
        <taxon>Halobacteria</taxon>
        <taxon>Halobacteriales</taxon>
        <taxon>Haloarculaceae</taxon>
        <taxon>Halorientalis</taxon>
    </lineage>
</organism>
<keyword evidence="1" id="KW-0472">Membrane</keyword>
<feature type="transmembrane region" description="Helical" evidence="1">
    <location>
        <begin position="162"/>
        <end position="183"/>
    </location>
</feature>
<gene>
    <name evidence="2" type="ORF">ACFR9U_05555</name>
</gene>
<evidence type="ECO:0000313" key="3">
    <source>
        <dbReference type="Proteomes" id="UP001597119"/>
    </source>
</evidence>
<sequence>MYGTIQRAGYVALVVTPVALLVNALAAPAALSMGALTLEGGVLLVGGFAAVVERDHVVGQLGATGFTHRDGRDVVAVVAGAALTYGLSVHAGFGPVLASAAVGLAAGVALPEVDVPVYCGSFVGMASPAVFPSVASLGVAGVVAGLAFVAATESFGGYGGKLGTLALFGCLTTVALSGATFASGTPIQWGRASLIVPVTVVGAVATFALSVRFDLGAVIGSALVGVVAGVALPVALPTVGGTLAAAAFCASFVGMSSPDRLVTERAVALAGVLCGLVFVVVTPVFAGAGGKLGTVAFISCVSVAGASELRDVLGSLTAR</sequence>
<feature type="transmembrane region" description="Helical" evidence="1">
    <location>
        <begin position="36"/>
        <end position="53"/>
    </location>
</feature>
<feature type="transmembrane region" description="Helical" evidence="1">
    <location>
        <begin position="74"/>
        <end position="93"/>
    </location>
</feature>
<evidence type="ECO:0000313" key="2">
    <source>
        <dbReference type="EMBL" id="MFD1586438.1"/>
    </source>
</evidence>
<keyword evidence="1" id="KW-0812">Transmembrane</keyword>
<feature type="transmembrane region" description="Helical" evidence="1">
    <location>
        <begin position="189"/>
        <end position="208"/>
    </location>
</feature>
<accession>A0ABD6C7Y7</accession>
<feature type="transmembrane region" description="Helical" evidence="1">
    <location>
        <begin position="130"/>
        <end position="150"/>
    </location>
</feature>
<comment type="caution">
    <text evidence="2">The sequence shown here is derived from an EMBL/GenBank/DDBJ whole genome shotgun (WGS) entry which is preliminary data.</text>
</comment>